<dbReference type="SMART" id="SM00355">
    <property type="entry name" value="ZnF_C2H2"/>
    <property type="match status" value="8"/>
</dbReference>
<dbReference type="GO" id="GO:0035725">
    <property type="term" value="P:sodium ion transmembrane transport"/>
    <property type="evidence" value="ECO:0007669"/>
    <property type="project" value="TreeGrafter"/>
</dbReference>
<accession>A0A8J2E1U1</accession>
<feature type="transmembrane region" description="Helical" evidence="2">
    <location>
        <begin position="408"/>
        <end position="429"/>
    </location>
</feature>
<dbReference type="SUPFAM" id="SSF57667">
    <property type="entry name" value="beta-beta-alpha zinc fingers"/>
    <property type="match status" value="5"/>
</dbReference>
<evidence type="ECO:0000313" key="5">
    <source>
        <dbReference type="EMBL" id="CAG5074288.1"/>
    </source>
</evidence>
<comment type="caution">
    <text evidence="5">The sequence shown here is derived from an EMBL/GenBank/DDBJ whole genome shotgun (WGS) entry which is preliminary data.</text>
</comment>
<evidence type="ECO:0000259" key="4">
    <source>
        <dbReference type="PROSITE" id="PS50157"/>
    </source>
</evidence>
<dbReference type="CDD" id="cd00038">
    <property type="entry name" value="CAP_ED"/>
    <property type="match status" value="1"/>
</dbReference>
<feature type="transmembrane region" description="Helical" evidence="2">
    <location>
        <begin position="474"/>
        <end position="496"/>
    </location>
</feature>
<gene>
    <name evidence="5" type="ORF">HICCMSTLAB_LOCUS1002</name>
</gene>
<dbReference type="InterPro" id="IPR018490">
    <property type="entry name" value="cNMP-bd_dom_sf"/>
</dbReference>
<keyword evidence="2" id="KW-0472">Membrane</keyword>
<dbReference type="OrthoDB" id="2021138at2759"/>
<feature type="domain" description="C2H2-type" evidence="4">
    <location>
        <begin position="95"/>
        <end position="122"/>
    </location>
</feature>
<evidence type="ECO:0000256" key="2">
    <source>
        <dbReference type="SAM" id="Phobius"/>
    </source>
</evidence>
<evidence type="ECO:0000313" key="6">
    <source>
        <dbReference type="Proteomes" id="UP000786811"/>
    </source>
</evidence>
<dbReference type="GO" id="GO:0003254">
    <property type="term" value="P:regulation of membrane depolarization"/>
    <property type="evidence" value="ECO:0007669"/>
    <property type="project" value="TreeGrafter"/>
</dbReference>
<keyword evidence="1" id="KW-0862">Zinc</keyword>
<dbReference type="InterPro" id="IPR000595">
    <property type="entry name" value="cNMP-bd_dom"/>
</dbReference>
<dbReference type="GO" id="GO:0008270">
    <property type="term" value="F:zinc ion binding"/>
    <property type="evidence" value="ECO:0007669"/>
    <property type="project" value="UniProtKB-KW"/>
</dbReference>
<dbReference type="Pfam" id="PF00096">
    <property type="entry name" value="zf-C2H2"/>
    <property type="match status" value="1"/>
</dbReference>
<dbReference type="InterPro" id="IPR036236">
    <property type="entry name" value="Znf_C2H2_sf"/>
</dbReference>
<feature type="domain" description="C2H2-type" evidence="4">
    <location>
        <begin position="151"/>
        <end position="178"/>
    </location>
</feature>
<reference evidence="5" key="1">
    <citation type="submission" date="2021-04" db="EMBL/GenBank/DDBJ databases">
        <authorList>
            <person name="Chebbi M.A.C M."/>
        </authorList>
    </citation>
    <scope>NUCLEOTIDE SEQUENCE</scope>
</reference>
<keyword evidence="2" id="KW-0812">Transmembrane</keyword>
<dbReference type="GO" id="GO:0005249">
    <property type="term" value="F:voltage-gated potassium channel activity"/>
    <property type="evidence" value="ECO:0007669"/>
    <property type="project" value="TreeGrafter"/>
</dbReference>
<dbReference type="SUPFAM" id="SSF51206">
    <property type="entry name" value="cAMP-binding domain-like"/>
    <property type="match status" value="1"/>
</dbReference>
<keyword evidence="2" id="KW-1133">Transmembrane helix</keyword>
<feature type="domain" description="C2H2-type" evidence="4">
    <location>
        <begin position="210"/>
        <end position="237"/>
    </location>
</feature>
<dbReference type="GO" id="GO:0098855">
    <property type="term" value="C:HCN channel complex"/>
    <property type="evidence" value="ECO:0007669"/>
    <property type="project" value="TreeGrafter"/>
</dbReference>
<dbReference type="PANTHER" id="PTHR45689">
    <property type="entry name" value="I[[H]] CHANNEL, ISOFORM E"/>
    <property type="match status" value="1"/>
</dbReference>
<dbReference type="PROSITE" id="PS50157">
    <property type="entry name" value="ZINC_FINGER_C2H2_2"/>
    <property type="match status" value="6"/>
</dbReference>
<dbReference type="InterPro" id="IPR013087">
    <property type="entry name" value="Znf_C2H2_type"/>
</dbReference>
<feature type="transmembrane region" description="Helical" evidence="2">
    <location>
        <begin position="441"/>
        <end position="462"/>
    </location>
</feature>
<dbReference type="Gene3D" id="3.30.160.60">
    <property type="entry name" value="Classic Zinc Finger"/>
    <property type="match status" value="7"/>
</dbReference>
<proteinExistence type="predicted"/>
<dbReference type="Proteomes" id="UP000786811">
    <property type="component" value="Unassembled WGS sequence"/>
</dbReference>
<protein>
    <submittedName>
        <fullName evidence="5">Similar to Zinc finger protein (Chlorocebus aethiops)</fullName>
    </submittedName>
</protein>
<dbReference type="Gene3D" id="2.60.120.10">
    <property type="entry name" value="Jelly Rolls"/>
    <property type="match status" value="1"/>
</dbReference>
<feature type="domain" description="C2H2-type" evidence="4">
    <location>
        <begin position="288"/>
        <end position="315"/>
    </location>
</feature>
<sequence length="851" mass="99776">MSANNFLSNPFVIKIEKGELEENGKNGPKELREEYPIDFEEIKVEGDLNTTISDNLNHDSNSEGENSEKIFVVDGIVCEKKPRNKFSVKKSDLTFKCDICNKEYSNKYYMKGHYMIHTGERRYKCEKCPLKFLRKRGLTTHMLTHTGKKRYQCDTCLSKFCGKASLIRHMMIHTGKKPWQCRLCPMKFRDKSTMVDHEALHTADNDYKPFQCDLCPLKFRYRSNRSQHRYTHAQEKPFQCHDCGKKHMMIHTGEKPWQCWICLGKFRDKGSMLSHVVLHDADCIVKPFQCEFCSLKFRRRSTLKNHKLLHASEKPFQCHDCGIKYYTKVINMLLNHDCELSPSVLPHPHRSRLKKWVFTFRKILMASTKNPRAHRYLRNHSAILAEKRQQIRSNNMWMIHPFSIFRQWWDFLMIIHLTASLLLVPYKVFDIHRLEPTWPFIKNYLLGVCCFDVIINFFTGFYSSGQVELNLQKIASNYLLFSIFDILGSFPTDLFFLTRTSPSVSKELASWLHIFRIISARRYLIKVAEAYDISAIYFGLFSFVPLLIITLHWLACSTWLIPVAVTSLSSIRQPVPQSWINQNFLWEKTGNEAYWATLIRTVTILTRSGVLTNEMQTPEDQYVVAVLQSISMLVLCWIVCHGMRLYKSRNCSQLKYAAAVAQLKKYMSYKHLPELAQRRFLIYYEFRFQRKFFREQEILRTLSTQMRQEIRMHACRKLVENVAFFNNLPVGLLARIVSHLVPEVFLTNDVIVRANMPGDCMYFIATGTVAIYGISGTEICHLEDGAHFGEIAMVMPNERRVATVVAVEVCELYKLERSDFMRTIYPYPVLWERIKKIAVERHEKTQTIDGR</sequence>
<dbReference type="PANTHER" id="PTHR45689:SF14">
    <property type="entry name" value="CYCLIC NUCLEOTIDE-GATED CATION CHANNEL SUBUNIT A-LIKE PROTEIN"/>
    <property type="match status" value="1"/>
</dbReference>
<keyword evidence="6" id="KW-1185">Reference proteome</keyword>
<feature type="domain" description="C2H2-type" evidence="4">
    <location>
        <begin position="123"/>
        <end position="150"/>
    </location>
</feature>
<feature type="domain" description="Cyclic nucleotide-binding" evidence="3">
    <location>
        <begin position="724"/>
        <end position="841"/>
    </location>
</feature>
<keyword evidence="1" id="KW-0863">Zinc-finger</keyword>
<dbReference type="PROSITE" id="PS00028">
    <property type="entry name" value="ZINC_FINGER_C2H2_1"/>
    <property type="match status" value="6"/>
</dbReference>
<keyword evidence="1" id="KW-0479">Metal-binding</keyword>
<dbReference type="EMBL" id="CAJNRD030001114">
    <property type="protein sequence ID" value="CAG5074288.1"/>
    <property type="molecule type" value="Genomic_DNA"/>
</dbReference>
<dbReference type="Gene3D" id="1.10.287.630">
    <property type="entry name" value="Helix hairpin bin"/>
    <property type="match status" value="1"/>
</dbReference>
<organism evidence="5 6">
    <name type="scientific">Cotesia congregata</name>
    <name type="common">Parasitoid wasp</name>
    <name type="synonym">Apanteles congregatus</name>
    <dbReference type="NCBI Taxonomy" id="51543"/>
    <lineage>
        <taxon>Eukaryota</taxon>
        <taxon>Metazoa</taxon>
        <taxon>Ecdysozoa</taxon>
        <taxon>Arthropoda</taxon>
        <taxon>Hexapoda</taxon>
        <taxon>Insecta</taxon>
        <taxon>Pterygota</taxon>
        <taxon>Neoptera</taxon>
        <taxon>Endopterygota</taxon>
        <taxon>Hymenoptera</taxon>
        <taxon>Apocrita</taxon>
        <taxon>Ichneumonoidea</taxon>
        <taxon>Braconidae</taxon>
        <taxon>Microgastrinae</taxon>
        <taxon>Cotesia</taxon>
    </lineage>
</organism>
<feature type="transmembrane region" description="Helical" evidence="2">
    <location>
        <begin position="622"/>
        <end position="640"/>
    </location>
</feature>
<dbReference type="InterPro" id="IPR014710">
    <property type="entry name" value="RmlC-like_jellyroll"/>
</dbReference>
<feature type="transmembrane region" description="Helical" evidence="2">
    <location>
        <begin position="536"/>
        <end position="561"/>
    </location>
</feature>
<dbReference type="SMART" id="SM00100">
    <property type="entry name" value="cNMP"/>
    <property type="match status" value="1"/>
</dbReference>
<dbReference type="PROSITE" id="PS50042">
    <property type="entry name" value="CNMP_BINDING_3"/>
    <property type="match status" value="1"/>
</dbReference>
<feature type="domain" description="C2H2-type" evidence="4">
    <location>
        <begin position="179"/>
        <end position="206"/>
    </location>
</feature>
<dbReference type="InterPro" id="IPR051413">
    <property type="entry name" value="K/Na_HCN_channel"/>
</dbReference>
<evidence type="ECO:0000256" key="1">
    <source>
        <dbReference type="PROSITE-ProRule" id="PRU00042"/>
    </source>
</evidence>
<dbReference type="Pfam" id="PF00027">
    <property type="entry name" value="cNMP_binding"/>
    <property type="match status" value="1"/>
</dbReference>
<name>A0A8J2E1U1_COTCN</name>
<dbReference type="AlphaFoldDB" id="A0A8J2E1U1"/>
<evidence type="ECO:0000259" key="3">
    <source>
        <dbReference type="PROSITE" id="PS50042"/>
    </source>
</evidence>